<dbReference type="InterPro" id="IPR013228">
    <property type="entry name" value="PE-PPE_C"/>
</dbReference>
<evidence type="ECO:0000313" key="4">
    <source>
        <dbReference type="Proteomes" id="UP000279331"/>
    </source>
</evidence>
<dbReference type="EMBL" id="UPHL01000125">
    <property type="protein sequence ID" value="VAZ85552.1"/>
    <property type="molecule type" value="Genomic_DNA"/>
</dbReference>
<dbReference type="AlphaFoldDB" id="A0AB38UY46"/>
<evidence type="ECO:0000259" key="2">
    <source>
        <dbReference type="Pfam" id="PF08237"/>
    </source>
</evidence>
<accession>A0AB38UY46</accession>
<comment type="caution">
    <text evidence="3">The sequence shown here is derived from an EMBL/GenBank/DDBJ whole genome shotgun (WGS) entry which is preliminary data.</text>
</comment>
<evidence type="ECO:0000313" key="3">
    <source>
        <dbReference type="EMBL" id="VAZ85552.1"/>
    </source>
</evidence>
<proteinExistence type="predicted"/>
<sequence>MCSPGPAQRQAAASPPFALPANYVSAFISGSGILVPSADYMQIVLKNDVLPHFPGGSLANALALWTPAGLYPLTGTTVLTLNESVAQGVSILHDTMSATLAKAREIAENNAFGVWQTKIGLNTALDAPSLRHAIRSSTGPRCSPASPITRPKPRGRIGKIGHQSGIRCDT</sequence>
<organism evidence="3 4">
    <name type="scientific">Mycobacterium persicum</name>
    <dbReference type="NCBI Taxonomy" id="1487726"/>
    <lineage>
        <taxon>Bacteria</taxon>
        <taxon>Bacillati</taxon>
        <taxon>Actinomycetota</taxon>
        <taxon>Actinomycetes</taxon>
        <taxon>Mycobacteriales</taxon>
        <taxon>Mycobacteriaceae</taxon>
        <taxon>Mycobacterium</taxon>
    </lineage>
</organism>
<dbReference type="Proteomes" id="UP000279331">
    <property type="component" value="Unassembled WGS sequence"/>
</dbReference>
<feature type="domain" description="PE-PPE" evidence="2">
    <location>
        <begin position="60"/>
        <end position="106"/>
    </location>
</feature>
<gene>
    <name evidence="3" type="ORF">LAUMK42_04389</name>
</gene>
<dbReference type="Pfam" id="PF08237">
    <property type="entry name" value="PE-PPE"/>
    <property type="match status" value="1"/>
</dbReference>
<name>A0AB38UY46_9MYCO</name>
<reference evidence="3 4" key="1">
    <citation type="submission" date="2018-09" db="EMBL/GenBank/DDBJ databases">
        <authorList>
            <person name="Tagini F."/>
        </authorList>
    </citation>
    <scope>NUCLEOTIDE SEQUENCE [LARGE SCALE GENOMIC DNA]</scope>
    <source>
        <strain evidence="3 4">MK42</strain>
    </source>
</reference>
<evidence type="ECO:0000256" key="1">
    <source>
        <dbReference type="SAM" id="MobiDB-lite"/>
    </source>
</evidence>
<feature type="region of interest" description="Disordered" evidence="1">
    <location>
        <begin position="135"/>
        <end position="170"/>
    </location>
</feature>
<protein>
    <recommendedName>
        <fullName evidence="2">PE-PPE domain-containing protein</fullName>
    </recommendedName>
</protein>